<name>A0A3E0WMP0_9BACI</name>
<comment type="cofactor">
    <cofactor evidence="2">
        <name>Zn(2+)</name>
        <dbReference type="ChEBI" id="CHEBI:29105"/>
    </cofactor>
    <text evidence="2">Binds 2 Zn(2+) ions.</text>
</comment>
<dbReference type="EMBL" id="NFZX01000025">
    <property type="protein sequence ID" value="RFA34234.1"/>
    <property type="molecule type" value="Genomic_DNA"/>
</dbReference>
<proteinExistence type="predicted"/>
<dbReference type="PANTHER" id="PTHR11596">
    <property type="entry name" value="ALKALINE PHOSPHATASE"/>
    <property type="match status" value="1"/>
</dbReference>
<dbReference type="Pfam" id="PF00245">
    <property type="entry name" value="Alk_phosphatase"/>
    <property type="match status" value="1"/>
</dbReference>
<sequence length="96" mass="10786">MLYDLDRDKTEEPSVAEMTSKALDILQKNDDGFFLMVEGGRIDHATHDNFPATTIQETIAFDKAIKEALDFAEKVNPSKLTANSFFVSSIRVVIDF</sequence>
<evidence type="ECO:0000256" key="2">
    <source>
        <dbReference type="PIRSR" id="PIRSR601952-2"/>
    </source>
</evidence>
<keyword evidence="2" id="KW-0460">Magnesium</keyword>
<keyword evidence="1" id="KW-0597">Phosphoprotein</keyword>
<keyword evidence="2" id="KW-0479">Metal-binding</keyword>
<organism evidence="3 4">
    <name type="scientific">Virgibacillus dokdonensis</name>
    <dbReference type="NCBI Taxonomy" id="302167"/>
    <lineage>
        <taxon>Bacteria</taxon>
        <taxon>Bacillati</taxon>
        <taxon>Bacillota</taxon>
        <taxon>Bacilli</taxon>
        <taxon>Bacillales</taxon>
        <taxon>Bacillaceae</taxon>
        <taxon>Virgibacillus</taxon>
    </lineage>
</organism>
<dbReference type="InterPro" id="IPR001952">
    <property type="entry name" value="Alkaline_phosphatase"/>
</dbReference>
<gene>
    <name evidence="3" type="ORF">CAI16_12160</name>
</gene>
<dbReference type="AlphaFoldDB" id="A0A3E0WMP0"/>
<dbReference type="GO" id="GO:0004035">
    <property type="term" value="F:alkaline phosphatase activity"/>
    <property type="evidence" value="ECO:0007669"/>
    <property type="project" value="TreeGrafter"/>
</dbReference>
<dbReference type="PANTHER" id="PTHR11596:SF5">
    <property type="entry name" value="ALKALINE PHOSPHATASE"/>
    <property type="match status" value="1"/>
</dbReference>
<dbReference type="Gene3D" id="3.40.720.10">
    <property type="entry name" value="Alkaline Phosphatase, subunit A"/>
    <property type="match status" value="1"/>
</dbReference>
<dbReference type="SUPFAM" id="SSF53649">
    <property type="entry name" value="Alkaline phosphatase-like"/>
    <property type="match status" value="1"/>
</dbReference>
<dbReference type="InterPro" id="IPR017850">
    <property type="entry name" value="Alkaline_phosphatase_core_sf"/>
</dbReference>
<accession>A0A3E0WMP0</accession>
<dbReference type="Proteomes" id="UP000256488">
    <property type="component" value="Unassembled WGS sequence"/>
</dbReference>
<feature type="binding site" evidence="2">
    <location>
        <position position="43"/>
    </location>
    <ligand>
        <name>Zn(2+)</name>
        <dbReference type="ChEBI" id="CHEBI:29105"/>
        <label>2</label>
    </ligand>
</feature>
<reference evidence="3 4" key="1">
    <citation type="submission" date="2017-05" db="EMBL/GenBank/DDBJ databases">
        <title>Virgibacillus sp. AK90 isolated from a saltern of Kakinada, India.</title>
        <authorList>
            <person name="Gupta V."/>
            <person name="Sidhu C."/>
            <person name="Korpole S."/>
            <person name="Pinnaka A.K."/>
        </authorList>
    </citation>
    <scope>NUCLEOTIDE SEQUENCE [LARGE SCALE GENOMIC DNA]</scope>
    <source>
        <strain evidence="3 4">AK90</strain>
    </source>
</reference>
<comment type="cofactor">
    <cofactor evidence="2">
        <name>Mg(2+)</name>
        <dbReference type="ChEBI" id="CHEBI:18420"/>
    </cofactor>
    <text evidence="2">Binds 1 Mg(2+) ion.</text>
</comment>
<evidence type="ECO:0000256" key="1">
    <source>
        <dbReference type="ARBA" id="ARBA00022553"/>
    </source>
</evidence>
<evidence type="ECO:0008006" key="5">
    <source>
        <dbReference type="Google" id="ProtNLM"/>
    </source>
</evidence>
<evidence type="ECO:0000313" key="4">
    <source>
        <dbReference type="Proteomes" id="UP000256488"/>
    </source>
</evidence>
<protein>
    <recommendedName>
        <fullName evidence="5">Alkaline phosphatase</fullName>
    </recommendedName>
</protein>
<feature type="binding site" evidence="2">
    <location>
        <position position="47"/>
    </location>
    <ligand>
        <name>Zn(2+)</name>
        <dbReference type="ChEBI" id="CHEBI:29105"/>
        <label>2</label>
    </ligand>
</feature>
<dbReference type="GO" id="GO:0046872">
    <property type="term" value="F:metal ion binding"/>
    <property type="evidence" value="ECO:0007669"/>
    <property type="project" value="UniProtKB-KW"/>
</dbReference>
<keyword evidence="2" id="KW-0862">Zinc</keyword>
<feature type="binding site" evidence="2">
    <location>
        <position position="38"/>
    </location>
    <ligand>
        <name>Mg(2+)</name>
        <dbReference type="ChEBI" id="CHEBI:18420"/>
    </ligand>
</feature>
<comment type="caution">
    <text evidence="3">The sequence shown here is derived from an EMBL/GenBank/DDBJ whole genome shotgun (WGS) entry which is preliminary data.</text>
</comment>
<evidence type="ECO:0000313" key="3">
    <source>
        <dbReference type="EMBL" id="RFA34234.1"/>
    </source>
</evidence>